<name>A0A2C9LGP7_BIOGL</name>
<dbReference type="InterPro" id="IPR052227">
    <property type="entry name" value="Arf-Rho-GAP_ANK-PH_domain"/>
</dbReference>
<feature type="compositionally biased region" description="Polar residues" evidence="2">
    <location>
        <begin position="72"/>
        <end position="94"/>
    </location>
</feature>
<dbReference type="InterPro" id="IPR038508">
    <property type="entry name" value="ArfGAP_dom_sf"/>
</dbReference>
<dbReference type="SUPFAM" id="SSF50729">
    <property type="entry name" value="PH domain-like"/>
    <property type="match status" value="3"/>
</dbReference>
<evidence type="ECO:0000313" key="6">
    <source>
        <dbReference type="Proteomes" id="UP000076420"/>
    </source>
</evidence>
<dbReference type="EnsemblMetazoa" id="BGLB030999-RA">
    <property type="protein sequence ID" value="BGLB030999-PA"/>
    <property type="gene ID" value="BGLB030999"/>
</dbReference>
<dbReference type="AlphaFoldDB" id="A0A2C9LGP7"/>
<dbReference type="PANTHER" id="PTHR45899:SF2">
    <property type="entry name" value="RHO GTPASE ACTIVATING PROTEIN AT 15B, ISOFORM C"/>
    <property type="match status" value="1"/>
</dbReference>
<evidence type="ECO:0000256" key="2">
    <source>
        <dbReference type="SAM" id="MobiDB-lite"/>
    </source>
</evidence>
<dbReference type="GO" id="GO:0005737">
    <property type="term" value="C:cytoplasm"/>
    <property type="evidence" value="ECO:0007669"/>
    <property type="project" value="TreeGrafter"/>
</dbReference>
<feature type="domain" description="PH" evidence="3">
    <location>
        <begin position="334"/>
        <end position="538"/>
    </location>
</feature>
<organism evidence="5 6">
    <name type="scientific">Biomphalaria glabrata</name>
    <name type="common">Bloodfluke planorb</name>
    <name type="synonym">Freshwater snail</name>
    <dbReference type="NCBI Taxonomy" id="6526"/>
    <lineage>
        <taxon>Eukaryota</taxon>
        <taxon>Metazoa</taxon>
        <taxon>Spiralia</taxon>
        <taxon>Lophotrochozoa</taxon>
        <taxon>Mollusca</taxon>
        <taxon>Gastropoda</taxon>
        <taxon>Heterobranchia</taxon>
        <taxon>Euthyneura</taxon>
        <taxon>Panpulmonata</taxon>
        <taxon>Hygrophila</taxon>
        <taxon>Lymnaeoidea</taxon>
        <taxon>Planorbidae</taxon>
        <taxon>Biomphalaria</taxon>
    </lineage>
</organism>
<dbReference type="PRINTS" id="PR00405">
    <property type="entry name" value="REVINTRACTNG"/>
</dbReference>
<dbReference type="Gene3D" id="2.30.29.30">
    <property type="entry name" value="Pleckstrin-homology domain (PH domain)/Phosphotyrosine-binding domain (PTB)"/>
    <property type="match status" value="3"/>
</dbReference>
<dbReference type="PROSITE" id="PS50003">
    <property type="entry name" value="PH_DOMAIN"/>
    <property type="match status" value="2"/>
</dbReference>
<dbReference type="InterPro" id="IPR001164">
    <property type="entry name" value="ArfGAP_dom"/>
</dbReference>
<dbReference type="InterPro" id="IPR037278">
    <property type="entry name" value="ARFGAP/RecO"/>
</dbReference>
<dbReference type="EnsemblMetazoa" id="BGLB030999-RC">
    <property type="protein sequence ID" value="BGLB030999-PC"/>
    <property type="gene ID" value="BGLB030999"/>
</dbReference>
<dbReference type="SMART" id="SM00105">
    <property type="entry name" value="ArfGap"/>
    <property type="match status" value="1"/>
</dbReference>
<protein>
    <submittedName>
        <fullName evidence="5">Uncharacterized protein</fullName>
    </submittedName>
</protein>
<dbReference type="Pfam" id="PF01412">
    <property type="entry name" value="ArfGap"/>
    <property type="match status" value="1"/>
</dbReference>
<dbReference type="EnsemblMetazoa" id="BGLB030999-RB">
    <property type="protein sequence ID" value="BGLB030999-PB"/>
    <property type="gene ID" value="BGLB030999"/>
</dbReference>
<evidence type="ECO:0000256" key="1">
    <source>
        <dbReference type="PROSITE-ProRule" id="PRU00288"/>
    </source>
</evidence>
<feature type="compositionally biased region" description="Basic and acidic residues" evidence="2">
    <location>
        <begin position="107"/>
        <end position="124"/>
    </location>
</feature>
<keyword evidence="1" id="KW-0863">Zinc-finger</keyword>
<dbReference type="InterPro" id="IPR011993">
    <property type="entry name" value="PH-like_dom_sf"/>
</dbReference>
<dbReference type="SUPFAM" id="SSF57863">
    <property type="entry name" value="ArfGap/RecO-like zinc finger"/>
    <property type="match status" value="1"/>
</dbReference>
<gene>
    <name evidence="5" type="primary">106063477</name>
</gene>
<dbReference type="PANTHER" id="PTHR45899">
    <property type="entry name" value="RHO GTPASE ACTIVATING PROTEIN AT 15B, ISOFORM C"/>
    <property type="match status" value="1"/>
</dbReference>
<evidence type="ECO:0000259" key="3">
    <source>
        <dbReference type="PROSITE" id="PS50003"/>
    </source>
</evidence>
<keyword evidence="1" id="KW-0479">Metal-binding</keyword>
<dbReference type="Pfam" id="PF00169">
    <property type="entry name" value="PH"/>
    <property type="match status" value="3"/>
</dbReference>
<dbReference type="VEuPathDB" id="VectorBase:BGLB030999"/>
<dbReference type="GO" id="GO:0005547">
    <property type="term" value="F:phosphatidylinositol-3,4,5-trisphosphate binding"/>
    <property type="evidence" value="ECO:0007669"/>
    <property type="project" value="TreeGrafter"/>
</dbReference>
<feature type="region of interest" description="Disordered" evidence="2">
    <location>
        <begin position="154"/>
        <end position="178"/>
    </location>
</feature>
<feature type="domain" description="Arf-GAP" evidence="4">
    <location>
        <begin position="544"/>
        <end position="669"/>
    </location>
</feature>
<dbReference type="InterPro" id="IPR001849">
    <property type="entry name" value="PH_domain"/>
</dbReference>
<dbReference type="GO" id="GO:0005096">
    <property type="term" value="F:GTPase activator activity"/>
    <property type="evidence" value="ECO:0007669"/>
    <property type="project" value="InterPro"/>
</dbReference>
<dbReference type="Gene3D" id="1.10.220.150">
    <property type="entry name" value="Arf GTPase activating protein"/>
    <property type="match status" value="1"/>
</dbReference>
<evidence type="ECO:0000259" key="4">
    <source>
        <dbReference type="PROSITE" id="PS50115"/>
    </source>
</evidence>
<feature type="region of interest" description="Disordered" evidence="2">
    <location>
        <begin position="273"/>
        <end position="310"/>
    </location>
</feature>
<feature type="domain" description="PH" evidence="3">
    <location>
        <begin position="741"/>
        <end position="836"/>
    </location>
</feature>
<dbReference type="GO" id="GO:0008270">
    <property type="term" value="F:zinc ion binding"/>
    <property type="evidence" value="ECO:0007669"/>
    <property type="project" value="UniProtKB-KW"/>
</dbReference>
<keyword evidence="1" id="KW-0862">Zinc</keyword>
<dbReference type="KEGG" id="bgt:106063477"/>
<evidence type="ECO:0000313" key="5">
    <source>
        <dbReference type="EnsemblMetazoa" id="BGLB030999-PA"/>
    </source>
</evidence>
<dbReference type="Proteomes" id="UP000076420">
    <property type="component" value="Unassembled WGS sequence"/>
</dbReference>
<dbReference type="RefSeq" id="XP_013077311.2">
    <property type="nucleotide sequence ID" value="XM_013221857.2"/>
</dbReference>
<accession>A0A2C9LGP7</accession>
<feature type="compositionally biased region" description="Polar residues" evidence="2">
    <location>
        <begin position="273"/>
        <end position="298"/>
    </location>
</feature>
<feature type="region of interest" description="Disordered" evidence="2">
    <location>
        <begin position="58"/>
        <end position="133"/>
    </location>
</feature>
<reference evidence="5" key="1">
    <citation type="submission" date="2020-05" db="UniProtKB">
        <authorList>
            <consortium name="EnsemblMetazoa"/>
        </authorList>
    </citation>
    <scope>IDENTIFICATION</scope>
    <source>
        <strain evidence="5">BB02</strain>
    </source>
</reference>
<dbReference type="VEuPathDB" id="VectorBase:BGLAX_035149"/>
<dbReference type="RefSeq" id="XP_013077310.2">
    <property type="nucleotide sequence ID" value="XM_013221856.2"/>
</dbReference>
<proteinExistence type="predicted"/>
<feature type="compositionally biased region" description="Basic and acidic residues" evidence="2">
    <location>
        <begin position="156"/>
        <end position="166"/>
    </location>
</feature>
<dbReference type="SMART" id="SM00233">
    <property type="entry name" value="PH"/>
    <property type="match status" value="3"/>
</dbReference>
<dbReference type="PROSITE" id="PS50115">
    <property type="entry name" value="ARFGAP"/>
    <property type="match status" value="1"/>
</dbReference>
<dbReference type="OrthoDB" id="29546at2759"/>
<dbReference type="STRING" id="6526.A0A2C9LGP7"/>
<sequence length="947" mass="107275">MLSNSLEMCTLEKVVVGSEKLSICPQPPPRFKKIARLSQLTLDQDKTRDTKVNELPYLEELGNDTEQRTIEHSPNPNTCDSSKQISNDINQQKNPKPVAKPRTKYRTAHDQKTVTKSEPFEHTDTIPPEPGDNLFQNTYSTFEGFLGESQSAPKQFENDACDKRSCSDSQSSNESVFDGDLSEFDPLKRTTLYFDLLKIINPNNQIPCSDGDSIGQSFPCLDPWPYSDIQRISDSGALTFPDNFSPFDSDFSTNTDPFENTHFSSECQTFNTSISETTVSSPSDKGSTSSETPISYQNDESDDIESGGTKVLQRRNGVIKSAKNSDSHSCFSKIPQRSGYLLKQGGQNSNRGWRKRWVVFNGTSLRYFMESSSPVSIRIIPIKCMEKVEVDIKPTERDSFRFKLYTNIKKRVFLFSSEKSDNCIQWALSLGAAITQYQKYGWFQNDLGKPDQEGFIRINSKKYYTTIMDQKLTFYDSIEDYGYGSPSHEIELNLASIKVVEEKKFKLKLSTNKTFFDLMFEDQEDLQRWTTALDTAIHASLSDDTVLKKVQENESNSRCADCSSETAYWASVILGIVLCDNCAGIHRTFNLKQSKIRSLRMDVNVWTPSLIDLMIQIGNANANAFWEYSLPSGRKIQPSSTIDERKIFLTEKYIKKKFCEPFDSRVSEEKLDSDLLTLSKSADVIGVMKLLFSNDNLPQEHISAAYEAAKENGKGLVAEFLFQNGGDRQHLDNSYNEKLEEIKLTGFLKKTGPQGRPLKRWCVLNHGALMYYTNEKGSKCKGLIQRNDILLVRVKDAHGLQFEISTKMKDNRVFTFTSERKEDVLRWVQVLTKTLIATSAWDQVDTNDILVSGLGQTQEASGEEWLDSFLVLSKSSLLRIRPNQEIDALSLSKVHNISCVAGIQNQDKYVAISTSEKTFHIKAKLQRDTEKLSEVLSTLCRNDPIDS</sequence>